<protein>
    <submittedName>
        <fullName evidence="2">Uncharacterized protein</fullName>
    </submittedName>
</protein>
<dbReference type="InterPro" id="IPR045709">
    <property type="entry name" value="DUF6065"/>
</dbReference>
<reference evidence="2 3" key="1">
    <citation type="submission" date="2017-10" db="EMBL/GenBank/DDBJ databases">
        <title>Genome sequence of Caulobacter mirabilis FWC38.</title>
        <authorList>
            <person name="Fiebig A."/>
            <person name="Crosson S."/>
        </authorList>
    </citation>
    <scope>NUCLEOTIDE SEQUENCE [LARGE SCALE GENOMIC DNA]</scope>
    <source>
        <strain evidence="2 3">FWC 38</strain>
    </source>
</reference>
<evidence type="ECO:0000256" key="1">
    <source>
        <dbReference type="SAM" id="MobiDB-lite"/>
    </source>
</evidence>
<organism evidence="2 3">
    <name type="scientific">Caulobacter mirabilis</name>
    <dbReference type="NCBI Taxonomy" id="69666"/>
    <lineage>
        <taxon>Bacteria</taxon>
        <taxon>Pseudomonadati</taxon>
        <taxon>Pseudomonadota</taxon>
        <taxon>Alphaproteobacteria</taxon>
        <taxon>Caulobacterales</taxon>
        <taxon>Caulobacteraceae</taxon>
        <taxon>Caulobacter</taxon>
    </lineage>
</organism>
<gene>
    <name evidence="2" type="ORF">CSW64_20920</name>
</gene>
<dbReference type="EMBL" id="CP024201">
    <property type="protein sequence ID" value="ATQ44673.1"/>
    <property type="molecule type" value="Genomic_DNA"/>
</dbReference>
<dbReference type="OrthoDB" id="8910986at2"/>
<proteinExistence type="predicted"/>
<dbReference type="Pfam" id="PF19541">
    <property type="entry name" value="DUF6065"/>
    <property type="match status" value="1"/>
</dbReference>
<dbReference type="KEGG" id="cmb:CSW64_20920"/>
<keyword evidence="3" id="KW-1185">Reference proteome</keyword>
<accession>A0A2D2B351</accession>
<evidence type="ECO:0000313" key="3">
    <source>
        <dbReference type="Proteomes" id="UP000228945"/>
    </source>
</evidence>
<feature type="compositionally biased region" description="Basic residues" evidence="1">
    <location>
        <begin position="235"/>
        <end position="247"/>
    </location>
</feature>
<dbReference type="Proteomes" id="UP000228945">
    <property type="component" value="Chromosome"/>
</dbReference>
<sequence>MQLECYPTNQRPPDIVPGRPQRAWMDAFAERHPYRCLPLSMANTTGWEILCPVGFTAEWNGGAHQDCITLTPDHPYPGFEDFAKSHFSRGIVTFHAGYLFRTPPGWSMWVQGPPNHIKDGIQPLQGLVETDWLPFPFTMNWMFTRPGRVKFAKGEPFCFITLVQDRLLADVQPVTKSLTANDDLRRQYDAWYTQRSEFNARLLKQDPEAVRDAWQRFYFRGELPDDTGPAPAGHVNKRRLKAPKLGV</sequence>
<feature type="region of interest" description="Disordered" evidence="1">
    <location>
        <begin position="228"/>
        <end position="247"/>
    </location>
</feature>
<dbReference type="AlphaFoldDB" id="A0A2D2B351"/>
<name>A0A2D2B351_9CAUL</name>
<dbReference type="RefSeq" id="WP_099623921.1">
    <property type="nucleotide sequence ID" value="NZ_CP024201.1"/>
</dbReference>
<evidence type="ECO:0000313" key="2">
    <source>
        <dbReference type="EMBL" id="ATQ44673.1"/>
    </source>
</evidence>